<comment type="caution">
    <text evidence="1">The sequence shown here is derived from an EMBL/GenBank/DDBJ whole genome shotgun (WGS) entry which is preliminary data.</text>
</comment>
<proteinExistence type="predicted"/>
<dbReference type="Proteomes" id="UP000269221">
    <property type="component" value="Unassembled WGS sequence"/>
</dbReference>
<protein>
    <submittedName>
        <fullName evidence="1">Uncharacterized protein</fullName>
    </submittedName>
</protein>
<name>A0A3M0KKU8_HIRRU</name>
<reference evidence="1 2" key="1">
    <citation type="submission" date="2018-07" db="EMBL/GenBank/DDBJ databases">
        <title>A high quality draft genome assembly of the barn swallow (H. rustica rustica).</title>
        <authorList>
            <person name="Formenti G."/>
            <person name="Chiara M."/>
            <person name="Poveda L."/>
            <person name="Francoijs K.-J."/>
            <person name="Bonisoli-Alquati A."/>
            <person name="Canova L."/>
            <person name="Gianfranceschi L."/>
            <person name="Horner D.S."/>
            <person name="Saino N."/>
        </authorList>
    </citation>
    <scope>NUCLEOTIDE SEQUENCE [LARGE SCALE GENOMIC DNA]</scope>
    <source>
        <strain evidence="1">Chelidonia</strain>
        <tissue evidence="1">Blood</tissue>
    </source>
</reference>
<evidence type="ECO:0000313" key="1">
    <source>
        <dbReference type="EMBL" id="RMC11570.1"/>
    </source>
</evidence>
<gene>
    <name evidence="1" type="ORF">DUI87_11690</name>
</gene>
<dbReference type="EMBL" id="QRBI01000108">
    <property type="protein sequence ID" value="RMC11570.1"/>
    <property type="molecule type" value="Genomic_DNA"/>
</dbReference>
<keyword evidence="2" id="KW-1185">Reference proteome</keyword>
<accession>A0A3M0KKU8</accession>
<organism evidence="1 2">
    <name type="scientific">Hirundo rustica rustica</name>
    <dbReference type="NCBI Taxonomy" id="333673"/>
    <lineage>
        <taxon>Eukaryota</taxon>
        <taxon>Metazoa</taxon>
        <taxon>Chordata</taxon>
        <taxon>Craniata</taxon>
        <taxon>Vertebrata</taxon>
        <taxon>Euteleostomi</taxon>
        <taxon>Archelosauria</taxon>
        <taxon>Archosauria</taxon>
        <taxon>Dinosauria</taxon>
        <taxon>Saurischia</taxon>
        <taxon>Theropoda</taxon>
        <taxon>Coelurosauria</taxon>
        <taxon>Aves</taxon>
        <taxon>Neognathae</taxon>
        <taxon>Neoaves</taxon>
        <taxon>Telluraves</taxon>
        <taxon>Australaves</taxon>
        <taxon>Passeriformes</taxon>
        <taxon>Sylvioidea</taxon>
        <taxon>Hirundinidae</taxon>
        <taxon>Hirundo</taxon>
    </lineage>
</organism>
<evidence type="ECO:0000313" key="2">
    <source>
        <dbReference type="Proteomes" id="UP000269221"/>
    </source>
</evidence>
<sequence length="208" mass="23742">MLDVVRLFWASYVRQMLEGRRSQYHGVRLTCWDECDMDKQFIPKILSGNIFSAKISPSQQSPNSQNLVHWQQFLTDVDPKIRVWSLESQKRICMLFTSTSFSCRASGREAEAYGKHKASTHLGLDWSYYKLNFVMIPIRKTFALSFPEGYPWETEWMQTEGGPSVPFLSKLAECSTALNVFPAQVSGSSGLKELEDLLFAYAITVSSQ</sequence>
<dbReference type="AlphaFoldDB" id="A0A3M0KKU8"/>